<dbReference type="InterPro" id="IPR001611">
    <property type="entry name" value="Leu-rich_rpt"/>
</dbReference>
<dbReference type="InterPro" id="IPR053211">
    <property type="entry name" value="DNA_repair-toleration"/>
</dbReference>
<keyword evidence="1" id="KW-0433">Leucine-rich repeat</keyword>
<dbReference type="EMBL" id="JACEIK010000330">
    <property type="protein sequence ID" value="MCD7455145.1"/>
    <property type="molecule type" value="Genomic_DNA"/>
</dbReference>
<reference evidence="5 6" key="1">
    <citation type="journal article" date="2021" name="BMC Genomics">
        <title>Datura genome reveals duplications of psychoactive alkaloid biosynthetic genes and high mutation rate following tissue culture.</title>
        <authorList>
            <person name="Rajewski A."/>
            <person name="Carter-House D."/>
            <person name="Stajich J."/>
            <person name="Litt A."/>
        </authorList>
    </citation>
    <scope>NUCLEOTIDE SEQUENCE [LARGE SCALE GENOMIC DNA]</scope>
    <source>
        <strain evidence="5">AR-01</strain>
    </source>
</reference>
<feature type="domain" description="Leucine-rich repeat-containing N-terminal plant-type" evidence="4">
    <location>
        <begin position="52"/>
        <end position="89"/>
    </location>
</feature>
<name>A0ABS8S8I4_DATST</name>
<sequence>MGQKGTAESKGKKEDGKACVVVISVLASVQPPLLCYVPPACFDYRRWPDFFEVAALKAFKNSVSDDPSGALVDWTDANHHCNWSGIICDPSSNHVINISLIGTQPKAQYLRFSRKPSKLQVLDLTLNSFTGNIPAQLGYCTDLAELIFYQNSLSGEIPAELET</sequence>
<comment type="caution">
    <text evidence="5">The sequence shown here is derived from an EMBL/GenBank/DDBJ whole genome shotgun (WGS) entry which is preliminary data.</text>
</comment>
<dbReference type="Pfam" id="PF00560">
    <property type="entry name" value="LRR_1"/>
    <property type="match status" value="1"/>
</dbReference>
<evidence type="ECO:0000313" key="6">
    <source>
        <dbReference type="Proteomes" id="UP000823775"/>
    </source>
</evidence>
<protein>
    <submittedName>
        <fullName evidence="5">LRR receptor-like serine/threonine-protein kinase fls2</fullName>
    </submittedName>
</protein>
<dbReference type="PANTHER" id="PTHR48060:SF21">
    <property type="entry name" value="L DOMAIN-LIKE PROTEIN"/>
    <property type="match status" value="1"/>
</dbReference>
<proteinExistence type="predicted"/>
<dbReference type="InterPro" id="IPR013210">
    <property type="entry name" value="LRR_N_plant-typ"/>
</dbReference>
<dbReference type="SUPFAM" id="SSF52058">
    <property type="entry name" value="L domain-like"/>
    <property type="match status" value="1"/>
</dbReference>
<evidence type="ECO:0000256" key="2">
    <source>
        <dbReference type="ARBA" id="ARBA00022729"/>
    </source>
</evidence>
<organism evidence="5 6">
    <name type="scientific">Datura stramonium</name>
    <name type="common">Jimsonweed</name>
    <name type="synonym">Common thornapple</name>
    <dbReference type="NCBI Taxonomy" id="4076"/>
    <lineage>
        <taxon>Eukaryota</taxon>
        <taxon>Viridiplantae</taxon>
        <taxon>Streptophyta</taxon>
        <taxon>Embryophyta</taxon>
        <taxon>Tracheophyta</taxon>
        <taxon>Spermatophyta</taxon>
        <taxon>Magnoliopsida</taxon>
        <taxon>eudicotyledons</taxon>
        <taxon>Gunneridae</taxon>
        <taxon>Pentapetalae</taxon>
        <taxon>asterids</taxon>
        <taxon>lamiids</taxon>
        <taxon>Solanales</taxon>
        <taxon>Solanaceae</taxon>
        <taxon>Solanoideae</taxon>
        <taxon>Datureae</taxon>
        <taxon>Datura</taxon>
    </lineage>
</organism>
<keyword evidence="2" id="KW-0732">Signal</keyword>
<dbReference type="InterPro" id="IPR032675">
    <property type="entry name" value="LRR_dom_sf"/>
</dbReference>
<keyword evidence="3" id="KW-0677">Repeat</keyword>
<keyword evidence="6" id="KW-1185">Reference proteome</keyword>
<dbReference type="PANTHER" id="PTHR48060">
    <property type="entry name" value="DNA DAMAGE-REPAIR/TOLERATION PROTEIN DRT100"/>
    <property type="match status" value="1"/>
</dbReference>
<dbReference type="Gene3D" id="3.80.10.10">
    <property type="entry name" value="Ribonuclease Inhibitor"/>
    <property type="match status" value="1"/>
</dbReference>
<evidence type="ECO:0000259" key="4">
    <source>
        <dbReference type="Pfam" id="PF08263"/>
    </source>
</evidence>
<evidence type="ECO:0000313" key="5">
    <source>
        <dbReference type="EMBL" id="MCD7455145.1"/>
    </source>
</evidence>
<evidence type="ECO:0000256" key="1">
    <source>
        <dbReference type="ARBA" id="ARBA00022614"/>
    </source>
</evidence>
<gene>
    <name evidence="5" type="primary">FLS2_5</name>
    <name evidence="5" type="ORF">HAX54_027221</name>
</gene>
<dbReference type="Proteomes" id="UP000823775">
    <property type="component" value="Unassembled WGS sequence"/>
</dbReference>
<evidence type="ECO:0000256" key="3">
    <source>
        <dbReference type="ARBA" id="ARBA00022737"/>
    </source>
</evidence>
<accession>A0ABS8S8I4</accession>
<dbReference type="Pfam" id="PF08263">
    <property type="entry name" value="LRRNT_2"/>
    <property type="match status" value="1"/>
</dbReference>